<feature type="transmembrane region" description="Helical" evidence="7">
    <location>
        <begin position="123"/>
        <end position="147"/>
    </location>
</feature>
<evidence type="ECO:0000256" key="1">
    <source>
        <dbReference type="ARBA" id="ARBA00004651"/>
    </source>
</evidence>
<keyword evidence="2 7" id="KW-0813">Transport</keyword>
<feature type="domain" description="ABC transmembrane type-1" evidence="8">
    <location>
        <begin position="123"/>
        <end position="328"/>
    </location>
</feature>
<keyword evidence="6 7" id="KW-0472">Membrane</keyword>
<dbReference type="Pfam" id="PF00528">
    <property type="entry name" value="BPD_transp_1"/>
    <property type="match status" value="1"/>
</dbReference>
<protein>
    <submittedName>
        <fullName evidence="9">ABC transporter permease</fullName>
    </submittedName>
</protein>
<evidence type="ECO:0000256" key="6">
    <source>
        <dbReference type="ARBA" id="ARBA00023136"/>
    </source>
</evidence>
<dbReference type="EMBL" id="CP159534">
    <property type="protein sequence ID" value="XCJ69413.1"/>
    <property type="molecule type" value="Genomic_DNA"/>
</dbReference>
<evidence type="ECO:0000256" key="5">
    <source>
        <dbReference type="ARBA" id="ARBA00022989"/>
    </source>
</evidence>
<dbReference type="AlphaFoldDB" id="A0AAU8IMK0"/>
<dbReference type="InterPro" id="IPR000515">
    <property type="entry name" value="MetI-like"/>
</dbReference>
<dbReference type="Gene3D" id="1.10.3720.10">
    <property type="entry name" value="MetI-like"/>
    <property type="match status" value="1"/>
</dbReference>
<keyword evidence="5 7" id="KW-1133">Transmembrane helix</keyword>
<evidence type="ECO:0000256" key="2">
    <source>
        <dbReference type="ARBA" id="ARBA00022448"/>
    </source>
</evidence>
<evidence type="ECO:0000259" key="8">
    <source>
        <dbReference type="PROSITE" id="PS50928"/>
    </source>
</evidence>
<dbReference type="PANTHER" id="PTHR43163">
    <property type="entry name" value="DIPEPTIDE TRANSPORT SYSTEM PERMEASE PROTEIN DPPB-RELATED"/>
    <property type="match status" value="1"/>
</dbReference>
<name>A0AAU8IMK0_9ACTN</name>
<dbReference type="KEGG" id="stac:ABII15_05280"/>
<accession>A0AAU8IMK0</accession>
<proteinExistence type="inferred from homology"/>
<keyword evidence="3" id="KW-1003">Cell membrane</keyword>
<feature type="transmembrane region" description="Helical" evidence="7">
    <location>
        <begin position="314"/>
        <end position="335"/>
    </location>
</feature>
<comment type="subcellular location">
    <subcellularLocation>
        <location evidence="1 7">Cell membrane</location>
        <topology evidence="1 7">Multi-pass membrane protein</topology>
    </subcellularLocation>
</comment>
<feature type="transmembrane region" description="Helical" evidence="7">
    <location>
        <begin position="159"/>
        <end position="187"/>
    </location>
</feature>
<evidence type="ECO:0000256" key="7">
    <source>
        <dbReference type="RuleBase" id="RU363032"/>
    </source>
</evidence>
<reference evidence="9" key="1">
    <citation type="submission" date="2024-06" db="EMBL/GenBank/DDBJ databases">
        <title>Streptomyces sp. strain HUAS MG91 genome sequences.</title>
        <authorList>
            <person name="Mo P."/>
        </authorList>
    </citation>
    <scope>NUCLEOTIDE SEQUENCE</scope>
    <source>
        <strain evidence="9">HUAS MG91</strain>
    </source>
</reference>
<evidence type="ECO:0000313" key="9">
    <source>
        <dbReference type="EMBL" id="XCJ69413.1"/>
    </source>
</evidence>
<dbReference type="PROSITE" id="PS50928">
    <property type="entry name" value="ABC_TM1"/>
    <property type="match status" value="1"/>
</dbReference>
<dbReference type="Pfam" id="PF19300">
    <property type="entry name" value="BPD_transp_1_N"/>
    <property type="match status" value="1"/>
</dbReference>
<feature type="transmembrane region" description="Helical" evidence="7">
    <location>
        <begin position="207"/>
        <end position="225"/>
    </location>
</feature>
<evidence type="ECO:0000256" key="3">
    <source>
        <dbReference type="ARBA" id="ARBA00022475"/>
    </source>
</evidence>
<feature type="transmembrane region" description="Helical" evidence="7">
    <location>
        <begin position="38"/>
        <end position="59"/>
    </location>
</feature>
<evidence type="ECO:0000256" key="4">
    <source>
        <dbReference type="ARBA" id="ARBA00022692"/>
    </source>
</evidence>
<dbReference type="CDD" id="cd06261">
    <property type="entry name" value="TM_PBP2"/>
    <property type="match status" value="1"/>
</dbReference>
<comment type="similarity">
    <text evidence="7">Belongs to the binding-protein-dependent transport system permease family.</text>
</comment>
<keyword evidence="4 7" id="KW-0812">Transmembrane</keyword>
<sequence>MSRSATEPAAVPAADGSIHRDDAPSPIRTWTLWTLRRVGMAVLTLWLISLLVFTATHLLGDPAEAILGRSATPERLAALRSELGLDQSAVHQYFSWLGGVLTGDFGTSLATKGPVSTLIGGKILNSAVLVAVSAVIIAPLSALVALYSARRRDRAVDHVIQVALLGTAALPEFVIGILLVTLFSTVVFTWLPSVAVSWAGSPWTDPVVMILPVATLTLAVVPYVARILRASLIEVLESDYVEMARLKGVPERRAVARHALGNAVVPAIQVMALQLAWLAGGVVVVESLFLYPGIGTALVDAVRNRDVPVIQALALLIAAVYVVVNLIADVLTILVTPKLRTGVR</sequence>
<organism evidence="9">
    <name type="scientific">Streptomyces tabacisoli</name>
    <dbReference type="NCBI Taxonomy" id="3156398"/>
    <lineage>
        <taxon>Bacteria</taxon>
        <taxon>Bacillati</taxon>
        <taxon>Actinomycetota</taxon>
        <taxon>Actinomycetes</taxon>
        <taxon>Kitasatosporales</taxon>
        <taxon>Streptomycetaceae</taxon>
        <taxon>Streptomyces</taxon>
    </lineage>
</organism>
<dbReference type="InterPro" id="IPR035906">
    <property type="entry name" value="MetI-like_sf"/>
</dbReference>
<dbReference type="GO" id="GO:0055085">
    <property type="term" value="P:transmembrane transport"/>
    <property type="evidence" value="ECO:0007669"/>
    <property type="project" value="InterPro"/>
</dbReference>
<gene>
    <name evidence="9" type="ORF">ABII15_05280</name>
</gene>
<dbReference type="RefSeq" id="WP_353941100.1">
    <property type="nucleotide sequence ID" value="NZ_CP159534.1"/>
</dbReference>
<dbReference type="PANTHER" id="PTHR43163:SF3">
    <property type="entry name" value="PEPTIDE ABC TRANSPORTER PERMEASE PROTEIN"/>
    <property type="match status" value="1"/>
</dbReference>
<dbReference type="InterPro" id="IPR045621">
    <property type="entry name" value="BPD_transp_1_N"/>
</dbReference>
<dbReference type="SUPFAM" id="SSF161098">
    <property type="entry name" value="MetI-like"/>
    <property type="match status" value="1"/>
</dbReference>
<feature type="transmembrane region" description="Helical" evidence="7">
    <location>
        <begin position="275"/>
        <end position="294"/>
    </location>
</feature>
<dbReference type="GO" id="GO:0005886">
    <property type="term" value="C:plasma membrane"/>
    <property type="evidence" value="ECO:0007669"/>
    <property type="project" value="UniProtKB-SubCell"/>
</dbReference>